<evidence type="ECO:0000313" key="3">
    <source>
        <dbReference type="Proteomes" id="UP000095751"/>
    </source>
</evidence>
<sequence length="279" mass="31312">MGGSSNGANFIHINGQTPRDPARERISRFVKDGQMFFVREDQIALGRNLTNPIFPSMTNQVNNIEWFCKPAFSPDNNNDGNYDNVVSSFITFKFKGNKFGNIGGFSATWSGTNFGSYEEYGTDYKIKTNKYNDVGDSSRSSTIQWTLDGFGSTTGLVTSGEGRWTFDTDETIFDLFKEALGGRELTGETCKTIYDEIYVKKAKLITTPAPTRDPTKAPTSKSPKKKKSNKRKKSERKLQTLLEDDKYNVNEDEYASLKEQVDKLEKTVSVLLGRLDGLL</sequence>
<dbReference type="Proteomes" id="UP000095751">
    <property type="component" value="Unassembled WGS sequence"/>
</dbReference>
<dbReference type="KEGG" id="fcy:FRACYDRAFT_242491"/>
<evidence type="ECO:0000256" key="1">
    <source>
        <dbReference type="SAM" id="MobiDB-lite"/>
    </source>
</evidence>
<keyword evidence="3" id="KW-1185">Reference proteome</keyword>
<organism evidence="2 3">
    <name type="scientific">Fragilariopsis cylindrus CCMP1102</name>
    <dbReference type="NCBI Taxonomy" id="635003"/>
    <lineage>
        <taxon>Eukaryota</taxon>
        <taxon>Sar</taxon>
        <taxon>Stramenopiles</taxon>
        <taxon>Ochrophyta</taxon>
        <taxon>Bacillariophyta</taxon>
        <taxon>Bacillariophyceae</taxon>
        <taxon>Bacillariophycidae</taxon>
        <taxon>Bacillariales</taxon>
        <taxon>Bacillariaceae</taxon>
        <taxon>Fragilariopsis</taxon>
    </lineage>
</organism>
<dbReference type="AlphaFoldDB" id="A0A1E7F7H0"/>
<feature type="compositionally biased region" description="Basic residues" evidence="1">
    <location>
        <begin position="222"/>
        <end position="235"/>
    </location>
</feature>
<protein>
    <submittedName>
        <fullName evidence="2">Uncharacterized protein</fullName>
    </submittedName>
</protein>
<evidence type="ECO:0000313" key="2">
    <source>
        <dbReference type="EMBL" id="OEU14138.1"/>
    </source>
</evidence>
<dbReference type="EMBL" id="KV784361">
    <property type="protein sequence ID" value="OEU14138.1"/>
    <property type="molecule type" value="Genomic_DNA"/>
</dbReference>
<feature type="region of interest" description="Disordered" evidence="1">
    <location>
        <begin position="208"/>
        <end position="237"/>
    </location>
</feature>
<reference evidence="2 3" key="1">
    <citation type="submission" date="2016-09" db="EMBL/GenBank/DDBJ databases">
        <title>Extensive genetic diversity and differential bi-allelic expression allows diatom success in the polar Southern Ocean.</title>
        <authorList>
            <consortium name="DOE Joint Genome Institute"/>
            <person name="Mock T."/>
            <person name="Otillar R.P."/>
            <person name="Strauss J."/>
            <person name="Dupont C."/>
            <person name="Frickenhaus S."/>
            <person name="Maumus F."/>
            <person name="Mcmullan M."/>
            <person name="Sanges R."/>
            <person name="Schmutz J."/>
            <person name="Toseland A."/>
            <person name="Valas R."/>
            <person name="Veluchamy A."/>
            <person name="Ward B.J."/>
            <person name="Allen A."/>
            <person name="Barry K."/>
            <person name="Falciatore A."/>
            <person name="Ferrante M."/>
            <person name="Fortunato A.E."/>
            <person name="Gloeckner G."/>
            <person name="Gruber A."/>
            <person name="Hipkin R."/>
            <person name="Janech M."/>
            <person name="Kroth P."/>
            <person name="Leese F."/>
            <person name="Lindquist E."/>
            <person name="Lyon B.R."/>
            <person name="Martin J."/>
            <person name="Mayer C."/>
            <person name="Parker M."/>
            <person name="Quesneville H."/>
            <person name="Raymond J."/>
            <person name="Uhlig C."/>
            <person name="Valentin K.U."/>
            <person name="Worden A.Z."/>
            <person name="Armbrust E.V."/>
            <person name="Bowler C."/>
            <person name="Green B."/>
            <person name="Moulton V."/>
            <person name="Van Oosterhout C."/>
            <person name="Grigoriev I."/>
        </authorList>
    </citation>
    <scope>NUCLEOTIDE SEQUENCE [LARGE SCALE GENOMIC DNA]</scope>
    <source>
        <strain evidence="2 3">CCMP1102</strain>
    </source>
</reference>
<feature type="region of interest" description="Disordered" evidence="1">
    <location>
        <begin position="1"/>
        <end position="21"/>
    </location>
</feature>
<dbReference type="InParanoid" id="A0A1E7F7H0"/>
<gene>
    <name evidence="2" type="ORF">FRACYDRAFT_242491</name>
</gene>
<name>A0A1E7F7H0_9STRA</name>
<proteinExistence type="predicted"/>
<accession>A0A1E7F7H0</accession>